<dbReference type="AlphaFoldDB" id="A0A2S7XMP4"/>
<dbReference type="Pfam" id="PF04471">
    <property type="entry name" value="Mrr_cat"/>
    <property type="match status" value="1"/>
</dbReference>
<dbReference type="InterPro" id="IPR007560">
    <property type="entry name" value="Restrct_endonuc_IV_Mrr"/>
</dbReference>
<dbReference type="Proteomes" id="UP000239936">
    <property type="component" value="Unassembled WGS sequence"/>
</dbReference>
<gene>
    <name evidence="2" type="ORF">CXB77_17300</name>
</gene>
<dbReference type="OrthoDB" id="9797274at2"/>
<keyword evidence="3" id="KW-1185">Reference proteome</keyword>
<keyword evidence="2" id="KW-0540">Nuclease</keyword>
<dbReference type="InterPro" id="IPR011335">
    <property type="entry name" value="Restrct_endonuc-II-like"/>
</dbReference>
<evidence type="ECO:0000259" key="1">
    <source>
        <dbReference type="Pfam" id="PF04471"/>
    </source>
</evidence>
<dbReference type="EMBL" id="PPGH01000038">
    <property type="protein sequence ID" value="PQJ95000.1"/>
    <property type="molecule type" value="Genomic_DNA"/>
</dbReference>
<proteinExistence type="predicted"/>
<sequence>MSPIQYEQYCAKILNHTGWRARTTVASGDQGADVFAEKNGIIVVIQCKLYYSANVGNKAVQEVYAAKGFYNAHKAFVVSNASYTNSACQLASKLGVFLIHHDDLNRLDSLLVSSAS</sequence>
<dbReference type="SUPFAM" id="SSF52980">
    <property type="entry name" value="Restriction endonuclease-like"/>
    <property type="match status" value="1"/>
</dbReference>
<reference evidence="2 3" key="1">
    <citation type="submission" date="2018-01" db="EMBL/GenBank/DDBJ databases">
        <title>The complete genome sequence of Chromatium okenii LaCa, a purple sulfur bacterium with a turbulent life.</title>
        <authorList>
            <person name="Luedin S.M."/>
            <person name="Liechti N."/>
            <person name="Storelli N."/>
            <person name="Danza F."/>
            <person name="Wittwer M."/>
            <person name="Pothier J.F."/>
            <person name="Tonolla M.A."/>
        </authorList>
    </citation>
    <scope>NUCLEOTIDE SEQUENCE [LARGE SCALE GENOMIC DNA]</scope>
    <source>
        <strain evidence="2 3">LaCa</strain>
    </source>
</reference>
<dbReference type="InterPro" id="IPR052906">
    <property type="entry name" value="Type_IV_Methyl-Rstrct_Enzyme"/>
</dbReference>
<dbReference type="GO" id="GO:0009307">
    <property type="term" value="P:DNA restriction-modification system"/>
    <property type="evidence" value="ECO:0007669"/>
    <property type="project" value="InterPro"/>
</dbReference>
<evidence type="ECO:0000313" key="2">
    <source>
        <dbReference type="EMBL" id="PQJ95000.1"/>
    </source>
</evidence>
<evidence type="ECO:0000313" key="3">
    <source>
        <dbReference type="Proteomes" id="UP000239936"/>
    </source>
</evidence>
<dbReference type="InterPro" id="IPR011856">
    <property type="entry name" value="tRNA_endonuc-like_dom_sf"/>
</dbReference>
<comment type="caution">
    <text evidence="2">The sequence shown here is derived from an EMBL/GenBank/DDBJ whole genome shotgun (WGS) entry which is preliminary data.</text>
</comment>
<dbReference type="GO" id="GO:0003677">
    <property type="term" value="F:DNA binding"/>
    <property type="evidence" value="ECO:0007669"/>
    <property type="project" value="InterPro"/>
</dbReference>
<dbReference type="PANTHER" id="PTHR30015">
    <property type="entry name" value="MRR RESTRICTION SYSTEM PROTEIN"/>
    <property type="match status" value="1"/>
</dbReference>
<feature type="domain" description="Restriction endonuclease type IV Mrr" evidence="1">
    <location>
        <begin position="1"/>
        <end position="107"/>
    </location>
</feature>
<protein>
    <submittedName>
        <fullName evidence="2">Restriction endonuclease</fullName>
    </submittedName>
</protein>
<dbReference type="PANTHER" id="PTHR30015:SF6">
    <property type="entry name" value="SLL1429 PROTEIN"/>
    <property type="match status" value="1"/>
</dbReference>
<keyword evidence="2" id="KW-0255">Endonuclease</keyword>
<dbReference type="GO" id="GO:0015666">
    <property type="term" value="F:restriction endodeoxyribonuclease activity"/>
    <property type="evidence" value="ECO:0007669"/>
    <property type="project" value="TreeGrafter"/>
</dbReference>
<organism evidence="2 3">
    <name type="scientific">Chromatium okenii</name>
    <dbReference type="NCBI Taxonomy" id="61644"/>
    <lineage>
        <taxon>Bacteria</taxon>
        <taxon>Pseudomonadati</taxon>
        <taxon>Pseudomonadota</taxon>
        <taxon>Gammaproteobacteria</taxon>
        <taxon>Chromatiales</taxon>
        <taxon>Chromatiaceae</taxon>
        <taxon>Chromatium</taxon>
    </lineage>
</organism>
<accession>A0A2S7XMP4</accession>
<keyword evidence="2" id="KW-0378">Hydrolase</keyword>
<name>A0A2S7XMP4_9GAMM</name>
<dbReference type="Gene3D" id="3.40.1350.10">
    <property type="match status" value="1"/>
</dbReference>